<dbReference type="Gene3D" id="3.40.50.1980">
    <property type="entry name" value="Nitrogenase molybdenum iron protein domain"/>
    <property type="match status" value="1"/>
</dbReference>
<name>A0ABT7HKE2_9FUSO</name>
<proteinExistence type="predicted"/>
<protein>
    <submittedName>
        <fullName evidence="3">Uncharacterized protein</fullName>
    </submittedName>
</protein>
<keyword evidence="4" id="KW-1185">Reference proteome</keyword>
<reference evidence="3 4" key="1">
    <citation type="submission" date="2023-06" db="EMBL/GenBank/DDBJ databases">
        <title>Antibody response to the Sneathia vaginalis cytopathogenic toxin A during pregnancy.</title>
        <authorList>
            <person name="Mccoy Z.T."/>
            <person name="Serrano M.G."/>
            <person name="Spaine K."/>
            <person name="Edwards D.J."/>
            <person name="Buck G.A."/>
            <person name="Jefferson K."/>
        </authorList>
    </citation>
    <scope>NUCLEOTIDE SEQUENCE [LARGE SCALE GENOMIC DNA]</scope>
    <source>
        <strain evidence="3 4">CCUG 42621</strain>
    </source>
</reference>
<keyword evidence="2" id="KW-0732">Signal</keyword>
<dbReference type="InterPro" id="IPR006127">
    <property type="entry name" value="ZnuA-like"/>
</dbReference>
<feature type="signal peptide" evidence="2">
    <location>
        <begin position="1"/>
        <end position="17"/>
    </location>
</feature>
<keyword evidence="1" id="KW-0175">Coiled coil</keyword>
<feature type="chain" id="PRO_5046430583" evidence="2">
    <location>
        <begin position="18"/>
        <end position="289"/>
    </location>
</feature>
<gene>
    <name evidence="3" type="ORF">QQA45_05725</name>
</gene>
<dbReference type="Proteomes" id="UP001225134">
    <property type="component" value="Unassembled WGS sequence"/>
</dbReference>
<dbReference type="RefSeq" id="WP_285153228.1">
    <property type="nucleotide sequence ID" value="NZ_JASSPP010000009.1"/>
</dbReference>
<sequence length="289" mass="33012">MKKLLLLLSFICSFSFAKNLVLTNTQVTYTIANLLTKNTDIEVKDVFETNSSMVADQTKSFVDVDKDNLKDATAVIDLQRVWNDDCLFEHVRRENIKVIEIDATYSYQDNSSLALLTDTYHEGDHEGDPNPYAYLNLNNLSKMYKIVAHDLALIFPQNAEKIQINLNSALKDLDNLIDEYNEIDIDGAITLSEDLNYLTSYLNIYTNLVEYDTITKDNVKKIMADTGLKTFITERPLKKEISDVIIKNGGKIIFIKTGAFPEEDENNDELMQKFGLINILKENLNELKK</sequence>
<evidence type="ECO:0000256" key="1">
    <source>
        <dbReference type="SAM" id="Coils"/>
    </source>
</evidence>
<feature type="coiled-coil region" evidence="1">
    <location>
        <begin position="159"/>
        <end position="186"/>
    </location>
</feature>
<evidence type="ECO:0000256" key="2">
    <source>
        <dbReference type="SAM" id="SignalP"/>
    </source>
</evidence>
<accession>A0ABT7HKE2</accession>
<evidence type="ECO:0000313" key="3">
    <source>
        <dbReference type="EMBL" id="MDK9580998.1"/>
    </source>
</evidence>
<dbReference type="Pfam" id="PF01297">
    <property type="entry name" value="ZnuA"/>
    <property type="match status" value="1"/>
</dbReference>
<comment type="caution">
    <text evidence="3">The sequence shown here is derived from an EMBL/GenBank/DDBJ whole genome shotgun (WGS) entry which is preliminary data.</text>
</comment>
<dbReference type="SUPFAM" id="SSF53807">
    <property type="entry name" value="Helical backbone' metal receptor"/>
    <property type="match status" value="1"/>
</dbReference>
<dbReference type="EMBL" id="JASSPP010000009">
    <property type="protein sequence ID" value="MDK9580998.1"/>
    <property type="molecule type" value="Genomic_DNA"/>
</dbReference>
<evidence type="ECO:0000313" key="4">
    <source>
        <dbReference type="Proteomes" id="UP001225134"/>
    </source>
</evidence>
<organism evidence="3 4">
    <name type="scientific">Sneathia sanguinegens</name>
    <dbReference type="NCBI Taxonomy" id="40543"/>
    <lineage>
        <taxon>Bacteria</taxon>
        <taxon>Fusobacteriati</taxon>
        <taxon>Fusobacteriota</taxon>
        <taxon>Fusobacteriia</taxon>
        <taxon>Fusobacteriales</taxon>
        <taxon>Leptotrichiaceae</taxon>
        <taxon>Sneathia</taxon>
    </lineage>
</organism>